<dbReference type="GO" id="GO:0006310">
    <property type="term" value="P:DNA recombination"/>
    <property type="evidence" value="ECO:0007669"/>
    <property type="project" value="UniProtKB-UniRule"/>
</dbReference>
<evidence type="ECO:0000256" key="3">
    <source>
        <dbReference type="ARBA" id="ARBA00022763"/>
    </source>
</evidence>
<dbReference type="GO" id="GO:0043590">
    <property type="term" value="C:bacterial nucleoid"/>
    <property type="evidence" value="ECO:0007669"/>
    <property type="project" value="TreeGrafter"/>
</dbReference>
<evidence type="ECO:0000256" key="4">
    <source>
        <dbReference type="ARBA" id="ARBA00023172"/>
    </source>
</evidence>
<dbReference type="AlphaFoldDB" id="A0A0R2H3F3"/>
<dbReference type="Proteomes" id="UP000051992">
    <property type="component" value="Unassembled WGS sequence"/>
</dbReference>
<gene>
    <name evidence="7" type="primary">recO</name>
    <name evidence="9" type="ORF">IV50_GL001140</name>
</gene>
<reference evidence="9 10" key="1">
    <citation type="journal article" date="2015" name="Genome Announc.">
        <title>Expanding the biotechnology potential of lactobacilli through comparative genomics of 213 strains and associated genera.</title>
        <authorList>
            <person name="Sun Z."/>
            <person name="Harris H.M."/>
            <person name="McCann A."/>
            <person name="Guo C."/>
            <person name="Argimon S."/>
            <person name="Zhang W."/>
            <person name="Yang X."/>
            <person name="Jeffery I.B."/>
            <person name="Cooney J.C."/>
            <person name="Kagawa T.F."/>
            <person name="Liu W."/>
            <person name="Song Y."/>
            <person name="Salvetti E."/>
            <person name="Wrobel A."/>
            <person name="Rasinkangas P."/>
            <person name="Parkhill J."/>
            <person name="Rea M.C."/>
            <person name="O'Sullivan O."/>
            <person name="Ritari J."/>
            <person name="Douillard F.P."/>
            <person name="Paul Ross R."/>
            <person name="Yang R."/>
            <person name="Briner A.E."/>
            <person name="Felis G.E."/>
            <person name="de Vos W.M."/>
            <person name="Barrangou R."/>
            <person name="Klaenhammer T.R."/>
            <person name="Caufield P.W."/>
            <person name="Cui Y."/>
            <person name="Zhang H."/>
            <person name="O'Toole P.W."/>
        </authorList>
    </citation>
    <scope>NUCLEOTIDE SEQUENCE [LARGE SCALE GENOMIC DNA]</scope>
    <source>
        <strain evidence="9 10">DSM 20410</strain>
    </source>
</reference>
<keyword evidence="5 7" id="KW-0234">DNA repair</keyword>
<evidence type="ECO:0000256" key="7">
    <source>
        <dbReference type="HAMAP-Rule" id="MF_00201"/>
    </source>
</evidence>
<dbReference type="PATRIC" id="fig|1629.5.peg.1147"/>
<evidence type="ECO:0000313" key="9">
    <source>
        <dbReference type="EMBL" id="KRN46166.1"/>
    </source>
</evidence>
<comment type="similarity">
    <text evidence="1 7">Belongs to the RecO family.</text>
</comment>
<dbReference type="Pfam" id="PF02565">
    <property type="entry name" value="RecO_C"/>
    <property type="match status" value="1"/>
</dbReference>
<evidence type="ECO:0000256" key="5">
    <source>
        <dbReference type="ARBA" id="ARBA00023204"/>
    </source>
</evidence>
<dbReference type="Gene3D" id="1.20.1440.120">
    <property type="entry name" value="Recombination protein O, C-terminal domain"/>
    <property type="match status" value="1"/>
</dbReference>
<evidence type="ECO:0000259" key="8">
    <source>
        <dbReference type="Pfam" id="PF11967"/>
    </source>
</evidence>
<name>A0A0R2H3F3_WEIVI</name>
<evidence type="ECO:0000313" key="10">
    <source>
        <dbReference type="Proteomes" id="UP000051992"/>
    </source>
</evidence>
<dbReference type="PANTHER" id="PTHR33991:SF1">
    <property type="entry name" value="DNA REPAIR PROTEIN RECO"/>
    <property type="match status" value="1"/>
</dbReference>
<evidence type="ECO:0000256" key="1">
    <source>
        <dbReference type="ARBA" id="ARBA00007452"/>
    </source>
</evidence>
<dbReference type="InterPro" id="IPR037278">
    <property type="entry name" value="ARFGAP/RecO"/>
</dbReference>
<evidence type="ECO:0000256" key="2">
    <source>
        <dbReference type="ARBA" id="ARBA00021310"/>
    </source>
</evidence>
<dbReference type="InterPro" id="IPR012340">
    <property type="entry name" value="NA-bd_OB-fold"/>
</dbReference>
<dbReference type="Pfam" id="PF11967">
    <property type="entry name" value="RecO_N"/>
    <property type="match status" value="1"/>
</dbReference>
<protein>
    <recommendedName>
        <fullName evidence="2 7">DNA repair protein RecO</fullName>
    </recommendedName>
    <alternativeName>
        <fullName evidence="6 7">Recombination protein O</fullName>
    </alternativeName>
</protein>
<proteinExistence type="inferred from homology"/>
<dbReference type="GO" id="GO:0006302">
    <property type="term" value="P:double-strand break repair"/>
    <property type="evidence" value="ECO:0007669"/>
    <property type="project" value="TreeGrafter"/>
</dbReference>
<dbReference type="RefSeq" id="WP_057746337.1">
    <property type="nucleotide sequence ID" value="NZ_BJLU01000012.1"/>
</dbReference>
<dbReference type="Gene3D" id="2.40.50.140">
    <property type="entry name" value="Nucleic acid-binding proteins"/>
    <property type="match status" value="1"/>
</dbReference>
<feature type="domain" description="DNA replication/recombination mediator RecO N-terminal" evidence="8">
    <location>
        <begin position="5"/>
        <end position="74"/>
    </location>
</feature>
<dbReference type="SUPFAM" id="SSF57863">
    <property type="entry name" value="ArfGap/RecO-like zinc finger"/>
    <property type="match status" value="1"/>
</dbReference>
<organism evidence="9 10">
    <name type="scientific">Weissella viridescens</name>
    <name type="common">Lactobacillus viridescens</name>
    <dbReference type="NCBI Taxonomy" id="1629"/>
    <lineage>
        <taxon>Bacteria</taxon>
        <taxon>Bacillati</taxon>
        <taxon>Bacillota</taxon>
        <taxon>Bacilli</taxon>
        <taxon>Lactobacillales</taxon>
        <taxon>Lactobacillaceae</taxon>
        <taxon>Weissella</taxon>
    </lineage>
</organism>
<accession>A0A0R2H3F3</accession>
<dbReference type="OrthoDB" id="9797083at2"/>
<sequence length="262" mass="30494">MADIFQGIVMYQRAHKEKDLMVKILTREYGKRMFYIRHGKSKRYQYAADMQPLTMATYEGTINRTGLSFINDVKQSKLPRVFIEDVEKNAYMLYILGLIDAAYVDNQPIAHWFDEAKLAEAKMVAGFDAQALANYFELHLLPDFGIQIQWQSCVICGNAEGPMDFSEHLQGVLCQKHWERDEHRMHVNPKAVYVLQQLARVDLTQLHSLTLNDVTKEEMARVLDRIYQEQVGVQLRAKTFIQDLHQWDQRLAQRGQKNAPTD</sequence>
<comment type="caution">
    <text evidence="9">The sequence shown here is derived from an EMBL/GenBank/DDBJ whole genome shotgun (WGS) entry which is preliminary data.</text>
</comment>
<keyword evidence="10" id="KW-1185">Reference proteome</keyword>
<dbReference type="InterPro" id="IPR022572">
    <property type="entry name" value="DNA_rep/recomb_RecO_N"/>
</dbReference>
<dbReference type="PANTHER" id="PTHR33991">
    <property type="entry name" value="DNA REPAIR PROTEIN RECO"/>
    <property type="match status" value="1"/>
</dbReference>
<evidence type="ECO:0000256" key="6">
    <source>
        <dbReference type="ARBA" id="ARBA00033409"/>
    </source>
</evidence>
<comment type="function">
    <text evidence="7">Involved in DNA repair and RecF pathway recombination.</text>
</comment>
<keyword evidence="3 7" id="KW-0227">DNA damage</keyword>
<dbReference type="EMBL" id="JQBM01000003">
    <property type="protein sequence ID" value="KRN46166.1"/>
    <property type="molecule type" value="Genomic_DNA"/>
</dbReference>
<dbReference type="InterPro" id="IPR003717">
    <property type="entry name" value="RecO"/>
</dbReference>
<dbReference type="HAMAP" id="MF_00201">
    <property type="entry name" value="RecO"/>
    <property type="match status" value="1"/>
</dbReference>
<dbReference type="InterPro" id="IPR042242">
    <property type="entry name" value="RecO_C"/>
</dbReference>
<dbReference type="SUPFAM" id="SSF50249">
    <property type="entry name" value="Nucleic acid-binding proteins"/>
    <property type="match status" value="1"/>
</dbReference>
<dbReference type="NCBIfam" id="TIGR00613">
    <property type="entry name" value="reco"/>
    <property type="match status" value="1"/>
</dbReference>
<keyword evidence="4 7" id="KW-0233">DNA recombination</keyword>